<dbReference type="InterPro" id="IPR046924">
    <property type="entry name" value="CATASP"/>
</dbReference>
<accession>A0A919NTC9</accession>
<name>A0A919NTC9_9ACTN</name>
<organism evidence="3 4">
    <name type="scientific">Paractinoplanes tereljensis</name>
    <dbReference type="NCBI Taxonomy" id="571912"/>
    <lineage>
        <taxon>Bacteria</taxon>
        <taxon>Bacillati</taxon>
        <taxon>Actinomycetota</taxon>
        <taxon>Actinomycetes</taxon>
        <taxon>Micromonosporales</taxon>
        <taxon>Micromonosporaceae</taxon>
        <taxon>Paractinoplanes</taxon>
    </lineage>
</organism>
<evidence type="ECO:0000259" key="2">
    <source>
        <dbReference type="Pfam" id="PF20271"/>
    </source>
</evidence>
<dbReference type="EMBL" id="BOMY01000038">
    <property type="protein sequence ID" value="GIF23187.1"/>
    <property type="molecule type" value="Genomic_DNA"/>
</dbReference>
<feature type="domain" description="CATRA-Associated Small Protein" evidence="2">
    <location>
        <begin position="14"/>
        <end position="98"/>
    </location>
</feature>
<dbReference type="AlphaFoldDB" id="A0A919NTC9"/>
<evidence type="ECO:0000313" key="3">
    <source>
        <dbReference type="EMBL" id="GIF23187.1"/>
    </source>
</evidence>
<sequence length="113" mass="12673">MDLPGSWDYETVQDAVDVLQDLVLWEMSTQRWEHVAAILGRIDAALGARDADELRQAVAELEISGPVRILRIGGKTVTGVPQPVLDLRNTLVHKLTPERRNAPEDDRGRQQPR</sequence>
<dbReference type="Pfam" id="PF20271">
    <property type="entry name" value="CATASP"/>
    <property type="match status" value="1"/>
</dbReference>
<comment type="caution">
    <text evidence="3">The sequence shown here is derived from an EMBL/GenBank/DDBJ whole genome shotgun (WGS) entry which is preliminary data.</text>
</comment>
<keyword evidence="4" id="KW-1185">Reference proteome</keyword>
<evidence type="ECO:0000256" key="1">
    <source>
        <dbReference type="SAM" id="MobiDB-lite"/>
    </source>
</evidence>
<dbReference type="Proteomes" id="UP000623608">
    <property type="component" value="Unassembled WGS sequence"/>
</dbReference>
<proteinExistence type="predicted"/>
<evidence type="ECO:0000313" key="4">
    <source>
        <dbReference type="Proteomes" id="UP000623608"/>
    </source>
</evidence>
<dbReference type="RefSeq" id="WP_203811089.1">
    <property type="nucleotide sequence ID" value="NZ_BOMY01000038.1"/>
</dbReference>
<protein>
    <recommendedName>
        <fullName evidence="2">CATRA-Associated Small Protein domain-containing protein</fullName>
    </recommendedName>
</protein>
<gene>
    <name evidence="3" type="ORF">Ate02nite_59170</name>
</gene>
<feature type="compositionally biased region" description="Basic and acidic residues" evidence="1">
    <location>
        <begin position="95"/>
        <end position="113"/>
    </location>
</feature>
<reference evidence="3" key="1">
    <citation type="submission" date="2021-01" db="EMBL/GenBank/DDBJ databases">
        <title>Whole genome shotgun sequence of Actinoplanes tereljensis NBRC 105297.</title>
        <authorList>
            <person name="Komaki H."/>
            <person name="Tamura T."/>
        </authorList>
    </citation>
    <scope>NUCLEOTIDE SEQUENCE</scope>
    <source>
        <strain evidence="3">NBRC 105297</strain>
    </source>
</reference>
<feature type="region of interest" description="Disordered" evidence="1">
    <location>
        <begin position="91"/>
        <end position="113"/>
    </location>
</feature>